<sequence length="56" mass="6858">FSSANFFAVYHSKAYKELLIWEKMFEDESRTKEKDTIKIYHKNRNISTEYSYRLAE</sequence>
<organism evidence="1 2">
    <name type="scientific">Ambispora gerdemannii</name>
    <dbReference type="NCBI Taxonomy" id="144530"/>
    <lineage>
        <taxon>Eukaryota</taxon>
        <taxon>Fungi</taxon>
        <taxon>Fungi incertae sedis</taxon>
        <taxon>Mucoromycota</taxon>
        <taxon>Glomeromycotina</taxon>
        <taxon>Glomeromycetes</taxon>
        <taxon>Archaeosporales</taxon>
        <taxon>Ambisporaceae</taxon>
        <taxon>Ambispora</taxon>
    </lineage>
</organism>
<dbReference type="Proteomes" id="UP000789831">
    <property type="component" value="Unassembled WGS sequence"/>
</dbReference>
<dbReference type="AlphaFoldDB" id="A0A9N9HSL6"/>
<evidence type="ECO:0000313" key="1">
    <source>
        <dbReference type="EMBL" id="CAG8703703.1"/>
    </source>
</evidence>
<feature type="non-terminal residue" evidence="1">
    <location>
        <position position="56"/>
    </location>
</feature>
<keyword evidence="2" id="KW-1185">Reference proteome</keyword>
<evidence type="ECO:0000313" key="2">
    <source>
        <dbReference type="Proteomes" id="UP000789831"/>
    </source>
</evidence>
<dbReference type="EMBL" id="CAJVPL010018990">
    <property type="protein sequence ID" value="CAG8703703.1"/>
    <property type="molecule type" value="Genomic_DNA"/>
</dbReference>
<accession>A0A9N9HSL6</accession>
<comment type="caution">
    <text evidence="1">The sequence shown here is derived from an EMBL/GenBank/DDBJ whole genome shotgun (WGS) entry which is preliminary data.</text>
</comment>
<name>A0A9N9HSL6_9GLOM</name>
<reference evidence="1" key="1">
    <citation type="submission" date="2021-06" db="EMBL/GenBank/DDBJ databases">
        <authorList>
            <person name="Kallberg Y."/>
            <person name="Tangrot J."/>
            <person name="Rosling A."/>
        </authorList>
    </citation>
    <scope>NUCLEOTIDE SEQUENCE</scope>
    <source>
        <strain evidence="1">MT106</strain>
    </source>
</reference>
<gene>
    <name evidence="1" type="ORF">AGERDE_LOCUS13636</name>
</gene>
<feature type="non-terminal residue" evidence="1">
    <location>
        <position position="1"/>
    </location>
</feature>
<protein>
    <submittedName>
        <fullName evidence="1">8185_t:CDS:1</fullName>
    </submittedName>
</protein>
<proteinExistence type="predicted"/>